<sequence>MDTAASKTILIAPNAFKGTIEAEVAAEILANAWSQKYPQDTVFTCPIADGGDGTCWLLGKALGLQQIQCWTVDPIGRPIQGFYFWDEANQAAYLDVSTVSGIKHLSQEQLNPWIASSYGTGELILHAAKKGATSIYLGLGGSASVDLGLGILGGLGFQFLDEKGRVLAFFTDSFFEKIAFIQSPIPFPTIRFELICDVDNTFFGTKGALPVFGPQKGLLEADSQRFETCSKRTIALLEQKSKKALVDRPSFGAAGGIGYGLSFFFDVRIHKGAQYFFQLINLEAKVAKADLIITGEGRYDSQSAGGKGSYELLQLAKKYQKPCWLITSGDEGEQDGFDRISRLPNLDFSDSAYKKLAEKNLEEVVRKLTVY</sequence>
<dbReference type="RefSeq" id="WP_189578413.1">
    <property type="nucleotide sequence ID" value="NZ_BMYF01000001.1"/>
</dbReference>
<keyword evidence="2 4" id="KW-0808">Transferase</keyword>
<dbReference type="Proteomes" id="UP000642809">
    <property type="component" value="Unassembled WGS sequence"/>
</dbReference>
<dbReference type="PANTHER" id="PTHR21599:SF0">
    <property type="entry name" value="GLYCERATE KINASE"/>
    <property type="match status" value="1"/>
</dbReference>
<dbReference type="PANTHER" id="PTHR21599">
    <property type="entry name" value="GLYCERATE KINASE"/>
    <property type="match status" value="1"/>
</dbReference>
<dbReference type="InterPro" id="IPR004381">
    <property type="entry name" value="Glycerate_kinase"/>
</dbReference>
<accession>A0A8J3CTK5</accession>
<evidence type="ECO:0000256" key="3">
    <source>
        <dbReference type="ARBA" id="ARBA00022777"/>
    </source>
</evidence>
<gene>
    <name evidence="5" type="primary">glxK</name>
    <name evidence="5" type="ORF">GCM10008106_01410</name>
</gene>
<dbReference type="PIRSF" id="PIRSF006078">
    <property type="entry name" value="GlxK"/>
    <property type="match status" value="1"/>
</dbReference>
<protein>
    <submittedName>
        <fullName evidence="5">Glycerate kinase</fullName>
    </submittedName>
</protein>
<dbReference type="NCBIfam" id="TIGR00045">
    <property type="entry name" value="glycerate kinase"/>
    <property type="match status" value="1"/>
</dbReference>
<proteinExistence type="inferred from homology"/>
<evidence type="ECO:0000313" key="6">
    <source>
        <dbReference type="Proteomes" id="UP000642809"/>
    </source>
</evidence>
<dbReference type="InterPro" id="IPR018197">
    <property type="entry name" value="Glycerate_kinase_RE-like"/>
</dbReference>
<evidence type="ECO:0000256" key="2">
    <source>
        <dbReference type="ARBA" id="ARBA00022679"/>
    </source>
</evidence>
<reference evidence="5" key="2">
    <citation type="submission" date="2020-09" db="EMBL/GenBank/DDBJ databases">
        <authorList>
            <person name="Sun Q."/>
            <person name="Kim S."/>
        </authorList>
    </citation>
    <scope>NUCLEOTIDE SEQUENCE</scope>
    <source>
        <strain evidence="5">KCTC 23224</strain>
    </source>
</reference>
<organism evidence="5 6">
    <name type="scientific">Mongoliitalea lutea</name>
    <dbReference type="NCBI Taxonomy" id="849756"/>
    <lineage>
        <taxon>Bacteria</taxon>
        <taxon>Pseudomonadati</taxon>
        <taxon>Bacteroidota</taxon>
        <taxon>Cytophagia</taxon>
        <taxon>Cytophagales</taxon>
        <taxon>Cyclobacteriaceae</taxon>
        <taxon>Mongoliitalea</taxon>
    </lineage>
</organism>
<dbReference type="AlphaFoldDB" id="A0A8J3CTK5"/>
<dbReference type="InterPro" id="IPR036129">
    <property type="entry name" value="Glycerate_kinase_sf"/>
</dbReference>
<reference evidence="5" key="1">
    <citation type="journal article" date="2014" name="Int. J. Syst. Evol. Microbiol.">
        <title>Complete genome sequence of Corynebacterium casei LMG S-19264T (=DSM 44701T), isolated from a smear-ripened cheese.</title>
        <authorList>
            <consortium name="US DOE Joint Genome Institute (JGI-PGF)"/>
            <person name="Walter F."/>
            <person name="Albersmeier A."/>
            <person name="Kalinowski J."/>
            <person name="Ruckert C."/>
        </authorList>
    </citation>
    <scope>NUCLEOTIDE SEQUENCE</scope>
    <source>
        <strain evidence="5">KCTC 23224</strain>
    </source>
</reference>
<evidence type="ECO:0000256" key="4">
    <source>
        <dbReference type="PIRNR" id="PIRNR006078"/>
    </source>
</evidence>
<dbReference type="SUPFAM" id="SSF110738">
    <property type="entry name" value="Glycerate kinase I"/>
    <property type="match status" value="1"/>
</dbReference>
<comment type="similarity">
    <text evidence="1 4">Belongs to the glycerate kinase type-1 family.</text>
</comment>
<dbReference type="GO" id="GO:0031388">
    <property type="term" value="P:organic acid phosphorylation"/>
    <property type="evidence" value="ECO:0007669"/>
    <property type="project" value="UniProtKB-UniRule"/>
</dbReference>
<name>A0A8J3CTK5_9BACT</name>
<evidence type="ECO:0000313" key="5">
    <source>
        <dbReference type="EMBL" id="GHB24399.1"/>
    </source>
</evidence>
<dbReference type="Gene3D" id="3.40.50.10350">
    <property type="entry name" value="Glycerate kinase, domain 1"/>
    <property type="match status" value="1"/>
</dbReference>
<keyword evidence="6" id="KW-1185">Reference proteome</keyword>
<keyword evidence="3 4" id="KW-0418">Kinase</keyword>
<comment type="caution">
    <text evidence="5">The sequence shown here is derived from an EMBL/GenBank/DDBJ whole genome shotgun (WGS) entry which is preliminary data.</text>
</comment>
<dbReference type="Pfam" id="PF02595">
    <property type="entry name" value="Gly_kinase"/>
    <property type="match status" value="1"/>
</dbReference>
<dbReference type="InterPro" id="IPR018193">
    <property type="entry name" value="Glyc_kinase_flavodox-like_fold"/>
</dbReference>
<dbReference type="Gene3D" id="3.90.1510.10">
    <property type="entry name" value="Glycerate kinase, domain 2"/>
    <property type="match status" value="1"/>
</dbReference>
<evidence type="ECO:0000256" key="1">
    <source>
        <dbReference type="ARBA" id="ARBA00006284"/>
    </source>
</evidence>
<dbReference type="GO" id="GO:0008887">
    <property type="term" value="F:glycerate kinase activity"/>
    <property type="evidence" value="ECO:0007669"/>
    <property type="project" value="UniProtKB-UniRule"/>
</dbReference>
<dbReference type="EMBL" id="BMYF01000001">
    <property type="protein sequence ID" value="GHB24399.1"/>
    <property type="molecule type" value="Genomic_DNA"/>
</dbReference>